<accession>A0A2S1PLN5</accession>
<dbReference type="EMBL" id="MH121703">
    <property type="protein sequence ID" value="AWH59342.1"/>
    <property type="molecule type" value="Genomic_DNA"/>
</dbReference>
<evidence type="ECO:0000313" key="1">
    <source>
        <dbReference type="EMBL" id="AWH59342.1"/>
    </source>
</evidence>
<dbReference type="AlphaFoldDB" id="A0A2S1PLN5"/>
<reference evidence="1" key="1">
    <citation type="submission" date="2018-03" db="EMBL/GenBank/DDBJ databases">
        <title>Complete nucleotide sequences of IncX plasmids in Enterobacteriaceae isolates from animals, humans and the environment.</title>
        <authorList>
            <person name="Valcek A."/>
            <person name="Papousek I."/>
            <person name="Dolejska M."/>
            <person name="Dobiasova H."/>
            <person name="Medvecky M."/>
        </authorList>
    </citation>
    <scope>NUCLEOTIDE SEQUENCE</scope>
    <source>
        <strain evidence="1">EC194</strain>
        <plasmid evidence="1">p194</plasmid>
    </source>
</reference>
<name>A0A2S1PLN5_ECOLX</name>
<keyword evidence="1" id="KW-0614">Plasmid</keyword>
<organism evidence="1">
    <name type="scientific">Escherichia coli</name>
    <dbReference type="NCBI Taxonomy" id="562"/>
    <lineage>
        <taxon>Bacteria</taxon>
        <taxon>Pseudomonadati</taxon>
        <taxon>Pseudomonadota</taxon>
        <taxon>Gammaproteobacteria</taxon>
        <taxon>Enterobacterales</taxon>
        <taxon>Enterobacteriaceae</taxon>
        <taxon>Escherichia</taxon>
    </lineage>
</organism>
<sequence>MQNLRDFVAERSPVFDRKDRSCCKTCAGLFASRTGLAGGASAVL</sequence>
<proteinExistence type="predicted"/>
<protein>
    <submittedName>
        <fullName evidence="1">Uncharacterized protein</fullName>
    </submittedName>
</protein>
<geneLocation type="plasmid" evidence="1">
    <name>p194</name>
</geneLocation>